<dbReference type="GO" id="GO:0008081">
    <property type="term" value="F:phosphoric diester hydrolase activity"/>
    <property type="evidence" value="ECO:0007669"/>
    <property type="project" value="InterPro"/>
</dbReference>
<dbReference type="Gene3D" id="3.20.20.190">
    <property type="entry name" value="Phosphatidylinositol (PI) phosphodiesterase"/>
    <property type="match status" value="1"/>
</dbReference>
<dbReference type="SUPFAM" id="SSF51695">
    <property type="entry name" value="PLC-like phosphodiesterases"/>
    <property type="match status" value="1"/>
</dbReference>
<proteinExistence type="predicted"/>
<dbReference type="EMBL" id="WUUU01000063">
    <property type="protein sequence ID" value="MXR20800.1"/>
    <property type="molecule type" value="Genomic_DNA"/>
</dbReference>
<dbReference type="Proteomes" id="UP000471521">
    <property type="component" value="Unassembled WGS sequence"/>
</dbReference>
<dbReference type="InterPro" id="IPR017946">
    <property type="entry name" value="PLC-like_Pdiesterase_TIM-brl"/>
</dbReference>
<keyword evidence="3" id="KW-1185">Reference proteome</keyword>
<organism evidence="2 3">
    <name type="scientific">Halobacterium bonnevillei</name>
    <dbReference type="NCBI Taxonomy" id="2692200"/>
    <lineage>
        <taxon>Archaea</taxon>
        <taxon>Methanobacteriati</taxon>
        <taxon>Methanobacteriota</taxon>
        <taxon>Stenosarchaea group</taxon>
        <taxon>Halobacteria</taxon>
        <taxon>Halobacteriales</taxon>
        <taxon>Halobacteriaceae</taxon>
        <taxon>Halobacterium</taxon>
    </lineage>
</organism>
<gene>
    <name evidence="2" type="ORF">GRX66_09375</name>
</gene>
<dbReference type="PROSITE" id="PS51704">
    <property type="entry name" value="GP_PDE"/>
    <property type="match status" value="1"/>
</dbReference>
<dbReference type="AlphaFoldDB" id="A0A6B0SPP2"/>
<name>A0A6B0SPP2_9EURY</name>
<dbReference type="Pfam" id="PF03009">
    <property type="entry name" value="GDPD"/>
    <property type="match status" value="1"/>
</dbReference>
<dbReference type="PANTHER" id="PTHR46211:SF14">
    <property type="entry name" value="GLYCEROPHOSPHODIESTER PHOSPHODIESTERASE"/>
    <property type="match status" value="1"/>
</dbReference>
<reference evidence="2 3" key="1">
    <citation type="submission" date="2019-12" db="EMBL/GenBank/DDBJ databases">
        <title>Isolation and characterization of three novel carbon monoxide-oxidizing members of Halobacteria from salione crusts and soils.</title>
        <authorList>
            <person name="Myers M.R."/>
            <person name="King G.M."/>
        </authorList>
    </citation>
    <scope>NUCLEOTIDE SEQUENCE [LARGE SCALE GENOMIC DNA]</scope>
    <source>
        <strain evidence="2 3">PCN9</strain>
    </source>
</reference>
<dbReference type="RefSeq" id="WP_159526320.1">
    <property type="nucleotide sequence ID" value="NZ_WUUU01000063.1"/>
</dbReference>
<accession>A0A6B0SPP2</accession>
<evidence type="ECO:0000259" key="1">
    <source>
        <dbReference type="PROSITE" id="PS51704"/>
    </source>
</evidence>
<evidence type="ECO:0000313" key="3">
    <source>
        <dbReference type="Proteomes" id="UP000471521"/>
    </source>
</evidence>
<protein>
    <submittedName>
        <fullName evidence="2">Glycerophosphodiester phosphodiesterase</fullName>
    </submittedName>
</protein>
<dbReference type="InterPro" id="IPR030395">
    <property type="entry name" value="GP_PDE_dom"/>
</dbReference>
<dbReference type="OrthoDB" id="19020at2157"/>
<dbReference type="GO" id="GO:0006629">
    <property type="term" value="P:lipid metabolic process"/>
    <property type="evidence" value="ECO:0007669"/>
    <property type="project" value="InterPro"/>
</dbReference>
<comment type="caution">
    <text evidence="2">The sequence shown here is derived from an EMBL/GenBank/DDBJ whole genome shotgun (WGS) entry which is preliminary data.</text>
</comment>
<evidence type="ECO:0000313" key="2">
    <source>
        <dbReference type="EMBL" id="MXR20800.1"/>
    </source>
</evidence>
<dbReference type="PANTHER" id="PTHR46211">
    <property type="entry name" value="GLYCEROPHOSPHORYL DIESTER PHOSPHODIESTERASE"/>
    <property type="match status" value="1"/>
</dbReference>
<dbReference type="CDD" id="cd08556">
    <property type="entry name" value="GDPD"/>
    <property type="match status" value="1"/>
</dbReference>
<sequence length="232" mass="24901">MEHIAHRGCARQFPENTRRAVRSCAAHVDRIELDVRRCGSGELVVHHRDDLAAKTDAEGSVHETSLDALRGVDVLGTGSGIPRLASLLDDVPPDVELQLDLKHGGLAADVADVVAGREHDAFACSADADVLERVRETGLPLGYVSFTYFEARPVSDEEVARLDYGDVLETAAALGCEFVEAPHELCVQADFVADAHDTGMDVVAWPIATAETADAVRDAGVDGLMLDRYDVT</sequence>
<feature type="domain" description="GP-PDE" evidence="1">
    <location>
        <begin position="1"/>
        <end position="232"/>
    </location>
</feature>